<comment type="caution">
    <text evidence="1">The sequence shown here is derived from an EMBL/GenBank/DDBJ whole genome shotgun (WGS) entry which is preliminary data.</text>
</comment>
<evidence type="ECO:0000313" key="2">
    <source>
        <dbReference type="Proteomes" id="UP001151760"/>
    </source>
</evidence>
<accession>A0ABQ5BX73</accession>
<reference evidence="1" key="1">
    <citation type="journal article" date="2022" name="Int. J. Mol. Sci.">
        <title>Draft Genome of Tanacetum Coccineum: Genomic Comparison of Closely Related Tanacetum-Family Plants.</title>
        <authorList>
            <person name="Yamashiro T."/>
            <person name="Shiraishi A."/>
            <person name="Nakayama K."/>
            <person name="Satake H."/>
        </authorList>
    </citation>
    <scope>NUCLEOTIDE SEQUENCE</scope>
</reference>
<sequence length="132" mass="14940">MDYMLAIGSSARPRKESCFFGARNHLSPNGVRVGEDSCNYWIILRSGISSRDYIRTYRSLTGAVLCEHEGCTWSLLSLGIGFILRSRNWEGSVPEPEVLELEQKLAFFLSKSNAPDNYPLVHHIDECLAWKS</sequence>
<evidence type="ECO:0000313" key="1">
    <source>
        <dbReference type="EMBL" id="GJT18258.1"/>
    </source>
</evidence>
<gene>
    <name evidence="1" type="ORF">Tco_0876964</name>
</gene>
<dbReference type="Proteomes" id="UP001151760">
    <property type="component" value="Unassembled WGS sequence"/>
</dbReference>
<organism evidence="1 2">
    <name type="scientific">Tanacetum coccineum</name>
    <dbReference type="NCBI Taxonomy" id="301880"/>
    <lineage>
        <taxon>Eukaryota</taxon>
        <taxon>Viridiplantae</taxon>
        <taxon>Streptophyta</taxon>
        <taxon>Embryophyta</taxon>
        <taxon>Tracheophyta</taxon>
        <taxon>Spermatophyta</taxon>
        <taxon>Magnoliopsida</taxon>
        <taxon>eudicotyledons</taxon>
        <taxon>Gunneridae</taxon>
        <taxon>Pentapetalae</taxon>
        <taxon>asterids</taxon>
        <taxon>campanulids</taxon>
        <taxon>Asterales</taxon>
        <taxon>Asteraceae</taxon>
        <taxon>Asteroideae</taxon>
        <taxon>Anthemideae</taxon>
        <taxon>Anthemidinae</taxon>
        <taxon>Tanacetum</taxon>
    </lineage>
</organism>
<reference evidence="1" key="2">
    <citation type="submission" date="2022-01" db="EMBL/GenBank/DDBJ databases">
        <authorList>
            <person name="Yamashiro T."/>
            <person name="Shiraishi A."/>
            <person name="Satake H."/>
            <person name="Nakayama K."/>
        </authorList>
    </citation>
    <scope>NUCLEOTIDE SEQUENCE</scope>
</reference>
<keyword evidence="2" id="KW-1185">Reference proteome</keyword>
<proteinExistence type="predicted"/>
<dbReference type="EMBL" id="BQNB010013624">
    <property type="protein sequence ID" value="GJT18258.1"/>
    <property type="molecule type" value="Genomic_DNA"/>
</dbReference>
<protein>
    <submittedName>
        <fullName evidence="1">Uncharacterized protein</fullName>
    </submittedName>
</protein>
<name>A0ABQ5BX73_9ASTR</name>